<keyword evidence="1" id="KW-0805">Transcription regulation</keyword>
<evidence type="ECO:0000256" key="3">
    <source>
        <dbReference type="ARBA" id="ARBA00023163"/>
    </source>
</evidence>
<keyword evidence="3" id="KW-0804">Transcription</keyword>
<dbReference type="Pfam" id="PF00027">
    <property type="entry name" value="cNMP_binding"/>
    <property type="match status" value="1"/>
</dbReference>
<dbReference type="Gene3D" id="1.10.10.10">
    <property type="entry name" value="Winged helix-like DNA-binding domain superfamily/Winged helix DNA-binding domain"/>
    <property type="match status" value="1"/>
</dbReference>
<keyword evidence="7" id="KW-1185">Reference proteome</keyword>
<reference evidence="6 7" key="1">
    <citation type="submission" date="2024-10" db="EMBL/GenBank/DDBJ databases">
        <title>The Natural Products Discovery Center: Release of the First 8490 Sequenced Strains for Exploring Actinobacteria Biosynthetic Diversity.</title>
        <authorList>
            <person name="Kalkreuter E."/>
            <person name="Kautsar S.A."/>
            <person name="Yang D."/>
            <person name="Bader C.D."/>
            <person name="Teijaro C.N."/>
            <person name="Fluegel L."/>
            <person name="Davis C.M."/>
            <person name="Simpson J.R."/>
            <person name="Lauterbach L."/>
            <person name="Steele A.D."/>
            <person name="Gui C."/>
            <person name="Meng S."/>
            <person name="Li G."/>
            <person name="Viehrig K."/>
            <person name="Ye F."/>
            <person name="Su P."/>
            <person name="Kiefer A.F."/>
            <person name="Nichols A."/>
            <person name="Cepeda A.J."/>
            <person name="Yan W."/>
            <person name="Fan B."/>
            <person name="Jiang Y."/>
            <person name="Adhikari A."/>
            <person name="Zheng C.-J."/>
            <person name="Schuster L."/>
            <person name="Cowan T.M."/>
            <person name="Smanski M.J."/>
            <person name="Chevrette M.G."/>
            <person name="De Carvalho L.P.S."/>
            <person name="Shen B."/>
        </authorList>
    </citation>
    <scope>NUCLEOTIDE SEQUENCE [LARGE SCALE GENOMIC DNA]</scope>
    <source>
        <strain evidence="6 7">NPDC000087</strain>
    </source>
</reference>
<evidence type="ECO:0000259" key="5">
    <source>
        <dbReference type="PROSITE" id="PS51063"/>
    </source>
</evidence>
<dbReference type="SUPFAM" id="SSF51206">
    <property type="entry name" value="cAMP-binding domain-like"/>
    <property type="match status" value="1"/>
</dbReference>
<dbReference type="InterPro" id="IPR036388">
    <property type="entry name" value="WH-like_DNA-bd_sf"/>
</dbReference>
<comment type="caution">
    <text evidence="6">The sequence shown here is derived from an EMBL/GenBank/DDBJ whole genome shotgun (WGS) entry which is preliminary data.</text>
</comment>
<dbReference type="InterPro" id="IPR000595">
    <property type="entry name" value="cNMP-bd_dom"/>
</dbReference>
<dbReference type="InterPro" id="IPR050397">
    <property type="entry name" value="Env_Response_Regulators"/>
</dbReference>
<evidence type="ECO:0000313" key="6">
    <source>
        <dbReference type="EMBL" id="MFF5295269.1"/>
    </source>
</evidence>
<gene>
    <name evidence="6" type="ORF">ACFY35_38035</name>
</gene>
<dbReference type="CDD" id="cd00038">
    <property type="entry name" value="CAP_ED"/>
    <property type="match status" value="1"/>
</dbReference>
<evidence type="ECO:0000256" key="1">
    <source>
        <dbReference type="ARBA" id="ARBA00023015"/>
    </source>
</evidence>
<keyword evidence="2" id="KW-0238">DNA-binding</keyword>
<dbReference type="SMART" id="SM00100">
    <property type="entry name" value="cNMP"/>
    <property type="match status" value="1"/>
</dbReference>
<dbReference type="EMBL" id="JBIAZU010000007">
    <property type="protein sequence ID" value="MFF5295269.1"/>
    <property type="molecule type" value="Genomic_DNA"/>
</dbReference>
<dbReference type="PROSITE" id="PS50042">
    <property type="entry name" value="CNMP_BINDING_3"/>
    <property type="match status" value="1"/>
</dbReference>
<dbReference type="Pfam" id="PF13545">
    <property type="entry name" value="HTH_Crp_2"/>
    <property type="match status" value="1"/>
</dbReference>
<dbReference type="PANTHER" id="PTHR24567:SF74">
    <property type="entry name" value="HTH-TYPE TRANSCRIPTIONAL REGULATOR ARCR"/>
    <property type="match status" value="1"/>
</dbReference>
<sequence length="227" mass="24803">MAAWAEGTFLGSLPEEVAQTLVSSSRRRDFEAGRTILREGLADTHVFLLISGFVKVTTAVEGIETLLGIRLPGEVVGEIGALTREPRNATVIACGPLTVGQLSRGEFEAFLRQRPDASALIAAAVSRQLRWANRRRTDFAVFPAHVRLARVLAEIAEVCGRQRPDGSVELLVPLTQLDLAAMIGIAQATVQKAIQELRDQKLIHTGYRQIIITDLANLRVTTDKNSR</sequence>
<feature type="domain" description="Cyclic nucleotide-binding" evidence="4">
    <location>
        <begin position="9"/>
        <end position="111"/>
    </location>
</feature>
<dbReference type="PANTHER" id="PTHR24567">
    <property type="entry name" value="CRP FAMILY TRANSCRIPTIONAL REGULATORY PROTEIN"/>
    <property type="match status" value="1"/>
</dbReference>
<dbReference type="PROSITE" id="PS51063">
    <property type="entry name" value="HTH_CRP_2"/>
    <property type="match status" value="1"/>
</dbReference>
<dbReference type="InterPro" id="IPR012318">
    <property type="entry name" value="HTH_CRP"/>
</dbReference>
<evidence type="ECO:0000259" key="4">
    <source>
        <dbReference type="PROSITE" id="PS50042"/>
    </source>
</evidence>
<protein>
    <submittedName>
        <fullName evidence="6">Crp/Fnr family transcriptional regulator</fullName>
    </submittedName>
</protein>
<dbReference type="Gene3D" id="2.60.120.10">
    <property type="entry name" value="Jelly Rolls"/>
    <property type="match status" value="1"/>
</dbReference>
<dbReference type="SMART" id="SM00419">
    <property type="entry name" value="HTH_CRP"/>
    <property type="match status" value="1"/>
</dbReference>
<name>A0ABW6WPR3_9ACTN</name>
<dbReference type="InterPro" id="IPR014710">
    <property type="entry name" value="RmlC-like_jellyroll"/>
</dbReference>
<dbReference type="Proteomes" id="UP001602245">
    <property type="component" value="Unassembled WGS sequence"/>
</dbReference>
<dbReference type="InterPro" id="IPR018490">
    <property type="entry name" value="cNMP-bd_dom_sf"/>
</dbReference>
<dbReference type="SUPFAM" id="SSF46785">
    <property type="entry name" value="Winged helix' DNA-binding domain"/>
    <property type="match status" value="1"/>
</dbReference>
<evidence type="ECO:0000313" key="7">
    <source>
        <dbReference type="Proteomes" id="UP001602245"/>
    </source>
</evidence>
<accession>A0ABW6WPR3</accession>
<evidence type="ECO:0000256" key="2">
    <source>
        <dbReference type="ARBA" id="ARBA00023125"/>
    </source>
</evidence>
<proteinExistence type="predicted"/>
<organism evidence="6 7">
    <name type="scientific">Paractinoplanes globisporus</name>
    <dbReference type="NCBI Taxonomy" id="113565"/>
    <lineage>
        <taxon>Bacteria</taxon>
        <taxon>Bacillati</taxon>
        <taxon>Actinomycetota</taxon>
        <taxon>Actinomycetes</taxon>
        <taxon>Micromonosporales</taxon>
        <taxon>Micromonosporaceae</taxon>
        <taxon>Paractinoplanes</taxon>
    </lineage>
</organism>
<feature type="domain" description="HTH crp-type" evidence="5">
    <location>
        <begin position="142"/>
        <end position="216"/>
    </location>
</feature>
<dbReference type="InterPro" id="IPR036390">
    <property type="entry name" value="WH_DNA-bd_sf"/>
</dbReference>
<dbReference type="RefSeq" id="WP_020511011.1">
    <property type="nucleotide sequence ID" value="NZ_JBIAZU010000007.1"/>
</dbReference>